<evidence type="ECO:0000313" key="3">
    <source>
        <dbReference type="Proteomes" id="UP000828009"/>
    </source>
</evidence>
<keyword evidence="3" id="KW-1185">Reference proteome</keyword>
<feature type="compositionally biased region" description="Basic residues" evidence="1">
    <location>
        <begin position="1"/>
        <end position="14"/>
    </location>
</feature>
<dbReference type="RefSeq" id="YP_010510103.1">
    <property type="nucleotide sequence ID" value="NC_067215.1"/>
</dbReference>
<protein>
    <submittedName>
        <fullName evidence="2">Uncharacterized protein</fullName>
    </submittedName>
</protein>
<feature type="compositionally biased region" description="Basic and acidic residues" evidence="1">
    <location>
        <begin position="57"/>
        <end position="68"/>
    </location>
</feature>
<accession>A0AAE7S1D1</accession>
<proteinExistence type="predicted"/>
<reference evidence="2 3" key="1">
    <citation type="submission" date="2021-04" db="EMBL/GenBank/DDBJ databases">
        <authorList>
            <person name="Shkoporov A.N."/>
            <person name="Stockdale S.R."/>
            <person name="Guerin E."/>
            <person name="Ross R.P."/>
            <person name="Hill C."/>
        </authorList>
    </citation>
    <scope>NUCLEOTIDE SEQUENCE [LARGE SCALE GENOMIC DNA]</scope>
    <source>
        <strain evidence="3">cr29_1</strain>
    </source>
</reference>
<sequence length="317" mass="35731">MSKKNNKKNLKKVQAKIGTTPVKAEAAKKEESKAAIKNAEIAAAKDDAKAKKKAEKKAHEEAKYAASKARIDARKARKKSIMDKLIDSKKEKASEPVKITLEDRLKNQEERRNVAMARHIASITRRCKRMHLNDADTKKVIDIAKKQWDNATVYNITVVCDSILKKKKELEKLVKDCGIKSACITNSTAFFKNVPASVVAKLRDLVGNATFYQYRSDDKSPFEEAGIDMSGNHNKHKKGGDPHTIECSKNASVNFYNLRKAKKKAKETLEKNTYNFRHDSKAEGRKLRRELKVKAKAVNKKPTQVKEIKQKTAKQAA</sequence>
<name>A0AAE7S1D1_9CAUD</name>
<evidence type="ECO:0000256" key="1">
    <source>
        <dbReference type="SAM" id="MobiDB-lite"/>
    </source>
</evidence>
<feature type="region of interest" description="Disordered" evidence="1">
    <location>
        <begin position="297"/>
        <end position="317"/>
    </location>
</feature>
<gene>
    <name evidence="2" type="primary">gp_76887</name>
</gene>
<feature type="region of interest" description="Disordered" evidence="1">
    <location>
        <begin position="1"/>
        <end position="68"/>
    </location>
</feature>
<dbReference type="Proteomes" id="UP000828009">
    <property type="component" value="Segment"/>
</dbReference>
<feature type="compositionally biased region" description="Basic and acidic residues" evidence="1">
    <location>
        <begin position="25"/>
        <end position="34"/>
    </location>
</feature>
<evidence type="ECO:0000313" key="2">
    <source>
        <dbReference type="EMBL" id="QWM91163.1"/>
    </source>
</evidence>
<dbReference type="KEGG" id="vg:75687609"/>
<organism evidence="2 3">
    <name type="scientific">uncultured phage cr29_1</name>
    <dbReference type="NCBI Taxonomy" id="2986418"/>
    <lineage>
        <taxon>Viruses</taxon>
        <taxon>Duplodnaviria</taxon>
        <taxon>Heunggongvirae</taxon>
        <taxon>Uroviricota</taxon>
        <taxon>Caudoviricetes</taxon>
        <taxon>Crassvirales</taxon>
        <taxon>Suoliviridae</taxon>
        <taxon>Oafivirinae</taxon>
        <taxon>Burzaovirus</taxon>
        <taxon>Burzaovirus intestinihominis</taxon>
    </lineage>
</organism>
<dbReference type="GeneID" id="75687609"/>
<dbReference type="EMBL" id="MZ130497">
    <property type="protein sequence ID" value="QWM91163.1"/>
    <property type="molecule type" value="Genomic_DNA"/>
</dbReference>